<keyword evidence="3" id="KW-0238">DNA-binding</keyword>
<organism evidence="6 7">
    <name type="scientific">Nannocystis punicea</name>
    <dbReference type="NCBI Taxonomy" id="2995304"/>
    <lineage>
        <taxon>Bacteria</taxon>
        <taxon>Pseudomonadati</taxon>
        <taxon>Myxococcota</taxon>
        <taxon>Polyangia</taxon>
        <taxon>Nannocystales</taxon>
        <taxon>Nannocystaceae</taxon>
        <taxon>Nannocystis</taxon>
    </lineage>
</organism>
<dbReference type="PANTHER" id="PTHR30537:SF72">
    <property type="entry name" value="LYSR FAMILY TRANSCRIPTIONAL REGULATOR"/>
    <property type="match status" value="1"/>
</dbReference>
<dbReference type="Gene3D" id="3.40.190.290">
    <property type="match status" value="1"/>
</dbReference>
<evidence type="ECO:0000256" key="2">
    <source>
        <dbReference type="ARBA" id="ARBA00023015"/>
    </source>
</evidence>
<name>A0ABY7GVF8_9BACT</name>
<dbReference type="PROSITE" id="PS50931">
    <property type="entry name" value="HTH_LYSR"/>
    <property type="match status" value="1"/>
</dbReference>
<dbReference type="CDD" id="cd08422">
    <property type="entry name" value="PBP2_CrgA_like"/>
    <property type="match status" value="1"/>
</dbReference>
<dbReference type="Proteomes" id="UP001164459">
    <property type="component" value="Chromosome"/>
</dbReference>
<dbReference type="Gene3D" id="1.10.10.10">
    <property type="entry name" value="Winged helix-like DNA-binding domain superfamily/Winged helix DNA-binding domain"/>
    <property type="match status" value="1"/>
</dbReference>
<dbReference type="PANTHER" id="PTHR30537">
    <property type="entry name" value="HTH-TYPE TRANSCRIPTIONAL REGULATOR"/>
    <property type="match status" value="1"/>
</dbReference>
<reference evidence="6" key="1">
    <citation type="submission" date="2022-11" db="EMBL/GenBank/DDBJ databases">
        <title>Minimal conservation of predation-associated metabolite biosynthetic gene clusters underscores biosynthetic potential of Myxococcota including descriptions for ten novel species: Archangium lansinium sp. nov., Myxococcus landrumus sp. nov., Nannocystis bai.</title>
        <authorList>
            <person name="Ahearne A."/>
            <person name="Stevens C."/>
            <person name="Dowd S."/>
        </authorList>
    </citation>
    <scope>NUCLEOTIDE SEQUENCE</scope>
    <source>
        <strain evidence="6">Fl3</strain>
    </source>
</reference>
<dbReference type="InterPro" id="IPR036388">
    <property type="entry name" value="WH-like_DNA-bd_sf"/>
</dbReference>
<evidence type="ECO:0000256" key="4">
    <source>
        <dbReference type="ARBA" id="ARBA00023163"/>
    </source>
</evidence>
<dbReference type="InterPro" id="IPR000847">
    <property type="entry name" value="LysR_HTH_N"/>
</dbReference>
<dbReference type="EMBL" id="CP114040">
    <property type="protein sequence ID" value="WAS90936.1"/>
    <property type="molecule type" value="Genomic_DNA"/>
</dbReference>
<dbReference type="InterPro" id="IPR058163">
    <property type="entry name" value="LysR-type_TF_proteobact-type"/>
</dbReference>
<feature type="domain" description="HTH lysR-type" evidence="5">
    <location>
        <begin position="32"/>
        <end position="82"/>
    </location>
</feature>
<gene>
    <name evidence="6" type="ORF">O0S08_32505</name>
</gene>
<dbReference type="InterPro" id="IPR005119">
    <property type="entry name" value="LysR_subst-bd"/>
</dbReference>
<evidence type="ECO:0000256" key="1">
    <source>
        <dbReference type="ARBA" id="ARBA00009437"/>
    </source>
</evidence>
<dbReference type="SUPFAM" id="SSF46785">
    <property type="entry name" value="Winged helix' DNA-binding domain"/>
    <property type="match status" value="1"/>
</dbReference>
<keyword evidence="2" id="KW-0805">Transcription regulation</keyword>
<comment type="similarity">
    <text evidence="1">Belongs to the LysR transcriptional regulatory family.</text>
</comment>
<dbReference type="RefSeq" id="WP_269033263.1">
    <property type="nucleotide sequence ID" value="NZ_CP114040.1"/>
</dbReference>
<evidence type="ECO:0000256" key="3">
    <source>
        <dbReference type="ARBA" id="ARBA00023125"/>
    </source>
</evidence>
<evidence type="ECO:0000259" key="5">
    <source>
        <dbReference type="PROSITE" id="PS50931"/>
    </source>
</evidence>
<dbReference type="SUPFAM" id="SSF53850">
    <property type="entry name" value="Periplasmic binding protein-like II"/>
    <property type="match status" value="1"/>
</dbReference>
<keyword evidence="4" id="KW-0804">Transcription</keyword>
<dbReference type="Pfam" id="PF00126">
    <property type="entry name" value="HTH_1"/>
    <property type="match status" value="1"/>
</dbReference>
<evidence type="ECO:0000313" key="7">
    <source>
        <dbReference type="Proteomes" id="UP001164459"/>
    </source>
</evidence>
<sequence length="334" mass="36892">MTTKADRRTTLLLAGQQLRETRSMDPFSEIGVFVRVVEKRSFTLAARAMGLTASGVSRAIARLEGRLGVRLLERTTRSVGLTADGAVYYERCTRILRELEDADRAVASTRSAPRGRLRVDAPSMFGSYVLGPAIGRFLAAYPELSVDLSLRDHIVDPIAEGIDVVLRMAKLRESELMHKHLGTMSLVIVGTPAYFARRGRPTSVEDLRRHDTLGFLVGSMPLPWKLRHDDGDLALAPTGRFYSNGIGAILEAARASQGIVQVFEHVVRDDLARGTFEAVLRAEHQQEVPVAALYAKEKAQLPKVRVFLAFMAELMSATSKRVGPAKRREGVRRS</sequence>
<dbReference type="Pfam" id="PF03466">
    <property type="entry name" value="LysR_substrate"/>
    <property type="match status" value="1"/>
</dbReference>
<dbReference type="InterPro" id="IPR036390">
    <property type="entry name" value="WH_DNA-bd_sf"/>
</dbReference>
<proteinExistence type="inferred from homology"/>
<evidence type="ECO:0000313" key="6">
    <source>
        <dbReference type="EMBL" id="WAS90936.1"/>
    </source>
</evidence>
<protein>
    <submittedName>
        <fullName evidence="6">LysR substrate-binding domain-containing protein</fullName>
    </submittedName>
</protein>
<keyword evidence="7" id="KW-1185">Reference proteome</keyword>
<accession>A0ABY7GVF8</accession>